<sequence>MKNFRGRILETKKPSVTQTVFNYFLILTQVIINQFRLSRDDDDNDVMLKNWVSLFKIVLQM</sequence>
<dbReference type="KEGG" id="cpip:CJF12_04990"/>
<comment type="caution">
    <text evidence="2">The sequence shown here is derived from an EMBL/GenBank/DDBJ whole genome shotgun (WGS) entry which is preliminary data.</text>
</comment>
<evidence type="ECO:0000313" key="2">
    <source>
        <dbReference type="EMBL" id="KFF16494.1"/>
    </source>
</evidence>
<evidence type="ECO:0000313" key="3">
    <source>
        <dbReference type="Proteomes" id="UP000028709"/>
    </source>
</evidence>
<evidence type="ECO:0000256" key="1">
    <source>
        <dbReference type="SAM" id="Phobius"/>
    </source>
</evidence>
<feature type="transmembrane region" description="Helical" evidence="1">
    <location>
        <begin position="20"/>
        <end position="37"/>
    </location>
</feature>
<dbReference type="AlphaFoldDB" id="A0A086AII0"/>
<dbReference type="STRING" id="558152.IQ37_17785"/>
<protein>
    <submittedName>
        <fullName evidence="2">Uncharacterized protein</fullName>
    </submittedName>
</protein>
<keyword evidence="1" id="KW-1133">Transmembrane helix</keyword>
<proteinExistence type="predicted"/>
<dbReference type="Proteomes" id="UP000028709">
    <property type="component" value="Unassembled WGS sequence"/>
</dbReference>
<gene>
    <name evidence="2" type="ORF">IQ37_17785</name>
</gene>
<name>A0A086AII0_9FLAO</name>
<keyword evidence="1" id="KW-0812">Transmembrane</keyword>
<organism evidence="2 3">
    <name type="scientific">Chryseobacterium piperi</name>
    <dbReference type="NCBI Taxonomy" id="558152"/>
    <lineage>
        <taxon>Bacteria</taxon>
        <taxon>Pseudomonadati</taxon>
        <taxon>Bacteroidota</taxon>
        <taxon>Flavobacteriia</taxon>
        <taxon>Flavobacteriales</taxon>
        <taxon>Weeksellaceae</taxon>
        <taxon>Chryseobacterium group</taxon>
        <taxon>Chryseobacterium</taxon>
    </lineage>
</organism>
<reference evidence="2 3" key="1">
    <citation type="submission" date="2014-07" db="EMBL/GenBank/DDBJ databases">
        <title>Genome of Chryseobacterium piperi CTM.</title>
        <authorList>
            <person name="Pipes S.E."/>
            <person name="Stropko S.J."/>
            <person name="Newman J.D."/>
        </authorList>
    </citation>
    <scope>NUCLEOTIDE SEQUENCE [LARGE SCALE GENOMIC DNA]</scope>
    <source>
        <strain evidence="2 3">CTM</strain>
    </source>
</reference>
<keyword evidence="3" id="KW-1185">Reference proteome</keyword>
<keyword evidence="1" id="KW-0472">Membrane</keyword>
<dbReference type="EMBL" id="JPRJ01000050">
    <property type="protein sequence ID" value="KFF16494.1"/>
    <property type="molecule type" value="Genomic_DNA"/>
</dbReference>
<accession>A0A086AII0</accession>